<evidence type="ECO:0000256" key="6">
    <source>
        <dbReference type="SAM" id="SignalP"/>
    </source>
</evidence>
<dbReference type="Gene3D" id="3.40.50.1980">
    <property type="entry name" value="Nitrogenase molybdenum iron protein domain"/>
    <property type="match status" value="2"/>
</dbReference>
<evidence type="ECO:0000256" key="3">
    <source>
        <dbReference type="ARBA" id="ARBA00022448"/>
    </source>
</evidence>
<evidence type="ECO:0000259" key="7">
    <source>
        <dbReference type="PROSITE" id="PS50983"/>
    </source>
</evidence>
<dbReference type="Pfam" id="PF01497">
    <property type="entry name" value="Peripla_BP_2"/>
    <property type="match status" value="1"/>
</dbReference>
<gene>
    <name evidence="8" type="ORF">FHS09_000019</name>
</gene>
<accession>A0A7W4Z6Z1</accession>
<evidence type="ECO:0000256" key="4">
    <source>
        <dbReference type="ARBA" id="ARBA00022496"/>
    </source>
</evidence>
<dbReference type="Proteomes" id="UP000535937">
    <property type="component" value="Unassembled WGS sequence"/>
</dbReference>
<dbReference type="GO" id="GO:0030288">
    <property type="term" value="C:outer membrane-bounded periplasmic space"/>
    <property type="evidence" value="ECO:0007669"/>
    <property type="project" value="TreeGrafter"/>
</dbReference>
<reference evidence="8 9" key="1">
    <citation type="submission" date="2020-08" db="EMBL/GenBank/DDBJ databases">
        <title>Genomic Encyclopedia of Type Strains, Phase III (KMG-III): the genomes of soil and plant-associated and newly described type strains.</title>
        <authorList>
            <person name="Whitman W."/>
        </authorList>
    </citation>
    <scope>NUCLEOTIDE SEQUENCE [LARGE SCALE GENOMIC DNA]</scope>
    <source>
        <strain evidence="8 9">CECT 8799</strain>
    </source>
</reference>
<dbReference type="PROSITE" id="PS50983">
    <property type="entry name" value="FE_B12_PBP"/>
    <property type="match status" value="1"/>
</dbReference>
<evidence type="ECO:0000256" key="1">
    <source>
        <dbReference type="ARBA" id="ARBA00004196"/>
    </source>
</evidence>
<feature type="chain" id="PRO_5030710659" evidence="6">
    <location>
        <begin position="22"/>
        <end position="315"/>
    </location>
</feature>
<dbReference type="PANTHER" id="PTHR30532:SF1">
    <property type="entry name" value="IRON(3+)-HYDROXAMATE-BINDING PROTEIN FHUD"/>
    <property type="match status" value="1"/>
</dbReference>
<keyword evidence="3" id="KW-0813">Transport</keyword>
<sequence length="315" mass="35683">MSWNKTLLLLLVMAFGVVAQAAETRVFKNRFGEVKVPKNPRCVVSLHDFSLTVQLMELGVKPCGSTGRKKLMSEPLFRGVEHRFDVSGIQYVGGHKSPDLEAIAALKPDLILGLSYHRELKPILSAIAPVVILPVQEEGIKKYAGQLADLVGRRGSYQDQLKQYRWMLEEFHRLVPNPDSITVTTLEIYEDNFQLIGRGGIDEAIRDLGLGHPKAYKKARFHVPYSLERVGDFDADFIIDTYEPLLNTRQQTASFRESAQWRQLFAVRHGQFLYFNRSRYGESMGGLLGTASLLLSHIAERDRVSRAEEIRAKVR</sequence>
<name>A0A7W4Z6Z1_9GAMM</name>
<keyword evidence="4" id="KW-0410">Iron transport</keyword>
<keyword evidence="9" id="KW-1185">Reference proteome</keyword>
<dbReference type="AlphaFoldDB" id="A0A7W4Z6Z1"/>
<proteinExistence type="inferred from homology"/>
<evidence type="ECO:0000313" key="9">
    <source>
        <dbReference type="Proteomes" id="UP000535937"/>
    </source>
</evidence>
<dbReference type="InterPro" id="IPR051313">
    <property type="entry name" value="Bact_iron-sidero_bind"/>
</dbReference>
<dbReference type="RefSeq" id="WP_183455516.1">
    <property type="nucleotide sequence ID" value="NZ_JACHWZ010000001.1"/>
</dbReference>
<comment type="similarity">
    <text evidence="2">Belongs to the bacterial solute-binding protein 8 family.</text>
</comment>
<dbReference type="PANTHER" id="PTHR30532">
    <property type="entry name" value="IRON III DICITRATE-BINDING PERIPLASMIC PROTEIN"/>
    <property type="match status" value="1"/>
</dbReference>
<keyword evidence="5 6" id="KW-0732">Signal</keyword>
<evidence type="ECO:0000313" key="8">
    <source>
        <dbReference type="EMBL" id="MBB3059218.1"/>
    </source>
</evidence>
<dbReference type="SUPFAM" id="SSF53807">
    <property type="entry name" value="Helical backbone' metal receptor"/>
    <property type="match status" value="1"/>
</dbReference>
<keyword evidence="4" id="KW-0406">Ion transport</keyword>
<evidence type="ECO:0000256" key="2">
    <source>
        <dbReference type="ARBA" id="ARBA00008814"/>
    </source>
</evidence>
<feature type="domain" description="Fe/B12 periplasmic-binding" evidence="7">
    <location>
        <begin position="43"/>
        <end position="306"/>
    </location>
</feature>
<dbReference type="InterPro" id="IPR002491">
    <property type="entry name" value="ABC_transptr_periplasmic_BD"/>
</dbReference>
<keyword evidence="4" id="KW-0408">Iron</keyword>
<protein>
    <submittedName>
        <fullName evidence="8">Iron complex transport system substrate-binding protein</fullName>
    </submittedName>
</protein>
<evidence type="ECO:0000256" key="5">
    <source>
        <dbReference type="ARBA" id="ARBA00022729"/>
    </source>
</evidence>
<organism evidence="8 9">
    <name type="scientific">Microbulbifer rhizosphaerae</name>
    <dbReference type="NCBI Taxonomy" id="1562603"/>
    <lineage>
        <taxon>Bacteria</taxon>
        <taxon>Pseudomonadati</taxon>
        <taxon>Pseudomonadota</taxon>
        <taxon>Gammaproteobacteria</taxon>
        <taxon>Cellvibrionales</taxon>
        <taxon>Microbulbiferaceae</taxon>
        <taxon>Microbulbifer</taxon>
    </lineage>
</organism>
<comment type="caution">
    <text evidence="8">The sequence shown here is derived from an EMBL/GenBank/DDBJ whole genome shotgun (WGS) entry which is preliminary data.</text>
</comment>
<comment type="subcellular location">
    <subcellularLocation>
        <location evidence="1">Cell envelope</location>
    </subcellularLocation>
</comment>
<dbReference type="GO" id="GO:1901678">
    <property type="term" value="P:iron coordination entity transport"/>
    <property type="evidence" value="ECO:0007669"/>
    <property type="project" value="UniProtKB-ARBA"/>
</dbReference>
<dbReference type="EMBL" id="JACHWZ010000001">
    <property type="protein sequence ID" value="MBB3059218.1"/>
    <property type="molecule type" value="Genomic_DNA"/>
</dbReference>
<feature type="signal peptide" evidence="6">
    <location>
        <begin position="1"/>
        <end position="21"/>
    </location>
</feature>